<reference evidence="3 4" key="1">
    <citation type="submission" date="2019-02" db="EMBL/GenBank/DDBJ databases">
        <title>Genome sequencing of the rare red list fungi Antrodiella citrinella (Flaviporus citrinellus).</title>
        <authorList>
            <person name="Buettner E."/>
            <person name="Kellner H."/>
        </authorList>
    </citation>
    <scope>NUCLEOTIDE SEQUENCE [LARGE SCALE GENOMIC DNA]</scope>
    <source>
        <strain evidence="3 4">DSM 108506</strain>
    </source>
</reference>
<feature type="compositionally biased region" description="Polar residues" evidence="1">
    <location>
        <begin position="822"/>
        <end position="833"/>
    </location>
</feature>
<accession>A0A4S4MQF6</accession>
<evidence type="ECO:0000256" key="1">
    <source>
        <dbReference type="SAM" id="MobiDB-lite"/>
    </source>
</evidence>
<evidence type="ECO:0000259" key="2">
    <source>
        <dbReference type="Pfam" id="PF17667"/>
    </source>
</evidence>
<evidence type="ECO:0000313" key="3">
    <source>
        <dbReference type="EMBL" id="THH27508.1"/>
    </source>
</evidence>
<name>A0A4S4MQF6_9APHY</name>
<feature type="region of interest" description="Disordered" evidence="1">
    <location>
        <begin position="781"/>
        <end position="800"/>
    </location>
</feature>
<dbReference type="PANTHER" id="PTHR38248:SF2">
    <property type="entry name" value="FUNK1 11"/>
    <property type="match status" value="1"/>
</dbReference>
<dbReference type="PANTHER" id="PTHR38248">
    <property type="entry name" value="FUNK1 6"/>
    <property type="match status" value="1"/>
</dbReference>
<keyword evidence="4" id="KW-1185">Reference proteome</keyword>
<evidence type="ECO:0000313" key="4">
    <source>
        <dbReference type="Proteomes" id="UP000308730"/>
    </source>
</evidence>
<dbReference type="SUPFAM" id="SSF56112">
    <property type="entry name" value="Protein kinase-like (PK-like)"/>
    <property type="match status" value="1"/>
</dbReference>
<dbReference type="InterPro" id="IPR011009">
    <property type="entry name" value="Kinase-like_dom_sf"/>
</dbReference>
<comment type="caution">
    <text evidence="3">The sequence shown here is derived from an EMBL/GenBank/DDBJ whole genome shotgun (WGS) entry which is preliminary data.</text>
</comment>
<feature type="region of interest" description="Disordered" evidence="1">
    <location>
        <begin position="820"/>
        <end position="892"/>
    </location>
</feature>
<protein>
    <recommendedName>
        <fullName evidence="2">Fungal-type protein kinase domain-containing protein</fullName>
    </recommendedName>
</protein>
<gene>
    <name evidence="3" type="ORF">EUX98_g6680</name>
</gene>
<feature type="compositionally biased region" description="Low complexity" evidence="1">
    <location>
        <begin position="750"/>
        <end position="759"/>
    </location>
</feature>
<dbReference type="Proteomes" id="UP000308730">
    <property type="component" value="Unassembled WGS sequence"/>
</dbReference>
<dbReference type="OrthoDB" id="3185297at2759"/>
<organism evidence="3 4">
    <name type="scientific">Antrodiella citrinella</name>
    <dbReference type="NCBI Taxonomy" id="2447956"/>
    <lineage>
        <taxon>Eukaryota</taxon>
        <taxon>Fungi</taxon>
        <taxon>Dikarya</taxon>
        <taxon>Basidiomycota</taxon>
        <taxon>Agaricomycotina</taxon>
        <taxon>Agaricomycetes</taxon>
        <taxon>Polyporales</taxon>
        <taxon>Steccherinaceae</taxon>
        <taxon>Antrodiella</taxon>
    </lineage>
</organism>
<feature type="compositionally biased region" description="Low complexity" evidence="1">
    <location>
        <begin position="701"/>
        <end position="722"/>
    </location>
</feature>
<dbReference type="InterPro" id="IPR040976">
    <property type="entry name" value="Pkinase_fungal"/>
</dbReference>
<dbReference type="EMBL" id="SGPM01000246">
    <property type="protein sequence ID" value="THH27508.1"/>
    <property type="molecule type" value="Genomic_DNA"/>
</dbReference>
<sequence length="892" mass="99002">MILSIGHPLRVSLCSHISSSRLLALAEAAASLPFVGDTIRNLDSQIQKELGSLAVDATHLIHAHFPAPSFVVNDIYTQLYNEHDARFYCDPTQRNNYCDLLRVISSCDKAKRPMFWQQNPRPIHAQPLTPSSSLLPVIAGTTNPIQFPDFGRMQVAVETHGIQARNLGVDRLLMIHLSQLLWHCPDRRFACGIAFAEEGYFRVYIADRSGVVGSELFCVNEDPKVLIGLVIGIQRASPSALGWDTSMLLIPRSLSPNVVPCASYTVPFTLREDYHFVVTIPACNVAAPHAEGIMEQYVLFELQPMEPASVSSIVSSGIRVWNAWNVRDIALDETLRPTYKVKDAWSTKRTEGAILSDIGPSIGVPHVYSKQYIIVERILDTTHNSRKWIVPSSELNLWSMQVEGAASLIPAKNRIHHRFVSSADGPSVYHFKSCLELAMVMQDVVAGLRSTHDRGYVHRNIGVESIVIKKSHMNPTNGIPAVRAEGELINFENAMKLEDKRDADPTIGVKWFMSAEIVDAKYMFDATIRRPKVPRYNAIHDLDALFWVVVFLAVSMAKPGGILRDELLWPSNVPTPFAIMHRNLFGRDDSRRTWTKRDVFHNPALLTDNILPYVSTKGYCASLRTVIRRYFDILLKAYQENKYDNLHIDVLEVFTDMEAVVRKSHPPLEQEVNFVRAEEKRRRNLGMVLPPVPPAFTPDETSTPQLLQSPSQAQPTQLPTPAEDIPLSSDAREKLTITIPVVRQVPQLPTPAASTPSASGSDHGTEEKLTITIPAKWVPTLSVDGESSSSSGSESDEHLEERLTIKLRRPALRLPAFVEDVPSTTSGSGSNTLPPVPQAQLLTPAAKGPSDSGSSVRVGRTCYSRASKRKANENKDETEESSSGKRARKGSA</sequence>
<dbReference type="AlphaFoldDB" id="A0A4S4MQF6"/>
<feature type="region of interest" description="Disordered" evidence="1">
    <location>
        <begin position="740"/>
        <end position="773"/>
    </location>
</feature>
<dbReference type="Pfam" id="PF17667">
    <property type="entry name" value="Pkinase_fungal"/>
    <property type="match status" value="1"/>
</dbReference>
<feature type="compositionally biased region" description="Low complexity" evidence="1">
    <location>
        <begin position="781"/>
        <end position="793"/>
    </location>
</feature>
<feature type="region of interest" description="Disordered" evidence="1">
    <location>
        <begin position="688"/>
        <end position="725"/>
    </location>
</feature>
<proteinExistence type="predicted"/>
<feature type="domain" description="Fungal-type protein kinase" evidence="2">
    <location>
        <begin position="173"/>
        <end position="551"/>
    </location>
</feature>
<dbReference type="Gene3D" id="1.10.510.10">
    <property type="entry name" value="Transferase(Phosphotransferase) domain 1"/>
    <property type="match status" value="1"/>
</dbReference>